<keyword evidence="1" id="KW-0175">Coiled coil</keyword>
<feature type="coiled-coil region" evidence="1">
    <location>
        <begin position="259"/>
        <end position="286"/>
    </location>
</feature>
<dbReference type="Proteomes" id="UP001372244">
    <property type="component" value="Unassembled WGS sequence"/>
</dbReference>
<name>A0ABU8P556_9CORY</name>
<accession>A0ABU8P556</accession>
<evidence type="ECO:0000313" key="4">
    <source>
        <dbReference type="Proteomes" id="UP001372244"/>
    </source>
</evidence>
<keyword evidence="4" id="KW-1185">Reference proteome</keyword>
<dbReference type="RefSeq" id="WP_337896043.1">
    <property type="nucleotide sequence ID" value="NZ_JBAHUZ010000016.1"/>
</dbReference>
<feature type="region of interest" description="Disordered" evidence="2">
    <location>
        <begin position="186"/>
        <end position="205"/>
    </location>
</feature>
<evidence type="ECO:0000313" key="3">
    <source>
        <dbReference type="EMBL" id="MEJ4138960.1"/>
    </source>
</evidence>
<gene>
    <name evidence="3" type="ORF">V5S76_07515</name>
</gene>
<reference evidence="3 4" key="1">
    <citation type="submission" date="2024-02" db="EMBL/GenBank/DDBJ databases">
        <title>Whole genome sequencing and characterization of Corynebacterium isolated from the ocular surface of dry eye disease sufferers.</title>
        <authorList>
            <person name="Naqvi M."/>
        </authorList>
    </citation>
    <scope>NUCLEOTIDE SEQUENCE [LARGE SCALE GENOMIC DNA]</scope>
    <source>
        <strain evidence="3 4">PCR27</strain>
    </source>
</reference>
<sequence length="522" mass="58484">MTVLRDLAAYSYGQWSVDWPESVPDDQRPELPDDRDFGYASKLKQDPGMFGRRFVRADVDITAQDFDDAGEPIPFTGESNVEETLDETSRRTEGDVFFEREITRAGLGALVPRVDFDVDSIVPVLIWGKTIMSPVTSIEDVVELGTVVDSRVYVGGQLLLDDAARERANREIERTIAQERRERVESVSKERKARQTAISAESSARKADVESVRGVLTGEGEGQEDLLASLAGLNKQLQKTQASPQPGLIPAYIALNTRLWELQREINARNEEFQRLTEEVDKQQTEQIEQMQEVQRQQALESQGRIRELMATPGGTSDPNVKVERYEGGGWRFSITDAVKGSMLHAKWYKGTFGKGETITVDWEDIRVIDSSVLSINPPSSTPYIYLRWAAAEKKQVTIDRLSGAWNLSRSTWSRILTVDAPAKPAHQVALRLKVTWAAATYDDTYGIRIRAGDRVLQERMVEHLGPVAFWGNGQRWMSVMVSGEEVKAGEDITVDVYSTASLEGGRRVKSAELNGTWIEEV</sequence>
<comment type="caution">
    <text evidence="3">The sequence shown here is derived from an EMBL/GenBank/DDBJ whole genome shotgun (WGS) entry which is preliminary data.</text>
</comment>
<evidence type="ECO:0000256" key="2">
    <source>
        <dbReference type="SAM" id="MobiDB-lite"/>
    </source>
</evidence>
<proteinExistence type="predicted"/>
<protein>
    <submittedName>
        <fullName evidence="3">Uncharacterized protein</fullName>
    </submittedName>
</protein>
<dbReference type="EMBL" id="JBAHUZ010000016">
    <property type="protein sequence ID" value="MEJ4138960.1"/>
    <property type="molecule type" value="Genomic_DNA"/>
</dbReference>
<organism evidence="3 4">
    <name type="scientific">Corynebacterium marquesiae</name>
    <dbReference type="NCBI Taxonomy" id="2913503"/>
    <lineage>
        <taxon>Bacteria</taxon>
        <taxon>Bacillati</taxon>
        <taxon>Actinomycetota</taxon>
        <taxon>Actinomycetes</taxon>
        <taxon>Mycobacteriales</taxon>
        <taxon>Corynebacteriaceae</taxon>
        <taxon>Corynebacterium</taxon>
    </lineage>
</organism>
<evidence type="ECO:0000256" key="1">
    <source>
        <dbReference type="SAM" id="Coils"/>
    </source>
</evidence>